<sequence>MDIVRCFCCGCAIKEWVEGDNPWKEHVKTKADCVFLNEQNKKRYERLDPRLFDGDINDYHYHPISRDETDMSEDG</sequence>
<dbReference type="Pfam" id="PF00653">
    <property type="entry name" value="BIR"/>
    <property type="match status" value="1"/>
</dbReference>
<dbReference type="EMBL" id="NSIT01000073">
    <property type="protein sequence ID" value="PJE79384.1"/>
    <property type="molecule type" value="Genomic_DNA"/>
</dbReference>
<organism evidence="1">
    <name type="scientific">invertebrate metagenome</name>
    <dbReference type="NCBI Taxonomy" id="1711999"/>
    <lineage>
        <taxon>unclassified sequences</taxon>
        <taxon>metagenomes</taxon>
        <taxon>organismal metagenomes</taxon>
    </lineage>
</organism>
<gene>
    <name evidence="1" type="ORF">CI610_01653</name>
</gene>
<dbReference type="Gene3D" id="1.10.1170.10">
    <property type="entry name" value="Inhibitor Of Apoptosis Protein (2mihbC-IAP-1), Chain A"/>
    <property type="match status" value="1"/>
</dbReference>
<dbReference type="AlphaFoldDB" id="A0A2H9T849"/>
<dbReference type="InterPro" id="IPR001370">
    <property type="entry name" value="BIR_rpt"/>
</dbReference>
<comment type="caution">
    <text evidence="1">The sequence shown here is derived from an EMBL/GenBank/DDBJ whole genome shotgun (WGS) entry which is preliminary data.</text>
</comment>
<name>A0A2H9T849_9ZZZZ</name>
<dbReference type="PROSITE" id="PS50143">
    <property type="entry name" value="BIR_REPEAT_2"/>
    <property type="match status" value="1"/>
</dbReference>
<evidence type="ECO:0000313" key="1">
    <source>
        <dbReference type="EMBL" id="PJE79384.1"/>
    </source>
</evidence>
<reference evidence="1" key="1">
    <citation type="journal article" date="2017" name="Appl. Environ. Microbiol.">
        <title>Molecular characterization of an Endozoicomonas-like organism causing infection in king scallop Pecten maximus L.</title>
        <authorList>
            <person name="Cano I."/>
            <person name="van Aerle R."/>
            <person name="Ross S."/>
            <person name="Verner-Jeffreys D.W."/>
            <person name="Paley R.K."/>
            <person name="Rimmer G."/>
            <person name="Ryder D."/>
            <person name="Hooper P."/>
            <person name="Stone D."/>
            <person name="Feist S.W."/>
        </authorList>
    </citation>
    <scope>NUCLEOTIDE SEQUENCE</scope>
</reference>
<protein>
    <submittedName>
        <fullName evidence="1">Uncharacterized protein</fullName>
    </submittedName>
</protein>
<accession>A0A2H9T849</accession>
<proteinExistence type="predicted"/>
<dbReference type="SUPFAM" id="SSF57924">
    <property type="entry name" value="Inhibitor of apoptosis (IAP) repeat"/>
    <property type="match status" value="1"/>
</dbReference>